<name>A0A6M0IHL6_9BACT</name>
<keyword evidence="1" id="KW-0812">Transmembrane</keyword>
<accession>A0A6M0IHL6</accession>
<sequence length="134" mass="15668">MRFTKWLFYTVVIGALPFIIRFFLFSIRRDVSSEYIVNIVDMVTFGLVLHVSNLNDLENWQAIEEKERVLYRRISLLLVVILSVLLGFAYVADLDKTDLYNKSTITKYSAALALISLIFISSIYIRYKNQEQND</sequence>
<gene>
    <name evidence="2" type="ORF">GK091_12845</name>
</gene>
<keyword evidence="1" id="KW-0472">Membrane</keyword>
<organism evidence="2 3">
    <name type="scientific">Spirosoma agri</name>
    <dbReference type="NCBI Taxonomy" id="1987381"/>
    <lineage>
        <taxon>Bacteria</taxon>
        <taxon>Pseudomonadati</taxon>
        <taxon>Bacteroidota</taxon>
        <taxon>Cytophagia</taxon>
        <taxon>Cytophagales</taxon>
        <taxon>Cytophagaceae</taxon>
        <taxon>Spirosoma</taxon>
    </lineage>
</organism>
<evidence type="ECO:0000256" key="1">
    <source>
        <dbReference type="SAM" id="Phobius"/>
    </source>
</evidence>
<comment type="caution">
    <text evidence="2">The sequence shown here is derived from an EMBL/GenBank/DDBJ whole genome shotgun (WGS) entry which is preliminary data.</text>
</comment>
<dbReference type="EMBL" id="JAAGNZ010000001">
    <property type="protein sequence ID" value="NEU67770.1"/>
    <property type="molecule type" value="Genomic_DNA"/>
</dbReference>
<keyword evidence="3" id="KW-1185">Reference proteome</keyword>
<keyword evidence="1" id="KW-1133">Transmembrane helix</keyword>
<reference evidence="2 3" key="1">
    <citation type="submission" date="2020-02" db="EMBL/GenBank/DDBJ databases">
        <title>Draft genome sequence of two Spirosoma agri KCTC 52727 and Spirosoma terrae KCTC 52035.</title>
        <authorList>
            <person name="Rojas J."/>
            <person name="Ambika Manirajan B."/>
            <person name="Ratering S."/>
            <person name="Suarez C."/>
            <person name="Schnell S."/>
        </authorList>
    </citation>
    <scope>NUCLEOTIDE SEQUENCE [LARGE SCALE GENOMIC DNA]</scope>
    <source>
        <strain evidence="2 3">KCTC 52727</strain>
    </source>
</reference>
<feature type="transmembrane region" description="Helical" evidence="1">
    <location>
        <begin position="6"/>
        <end position="24"/>
    </location>
</feature>
<feature type="transmembrane region" description="Helical" evidence="1">
    <location>
        <begin position="105"/>
        <end position="125"/>
    </location>
</feature>
<evidence type="ECO:0000313" key="3">
    <source>
        <dbReference type="Proteomes" id="UP000477386"/>
    </source>
</evidence>
<feature type="transmembrane region" description="Helical" evidence="1">
    <location>
        <begin position="36"/>
        <end position="54"/>
    </location>
</feature>
<evidence type="ECO:0000313" key="2">
    <source>
        <dbReference type="EMBL" id="NEU67770.1"/>
    </source>
</evidence>
<feature type="transmembrane region" description="Helical" evidence="1">
    <location>
        <begin position="74"/>
        <end position="93"/>
    </location>
</feature>
<protein>
    <submittedName>
        <fullName evidence="2">Uncharacterized protein</fullName>
    </submittedName>
</protein>
<dbReference type="AlphaFoldDB" id="A0A6M0IHL6"/>
<proteinExistence type="predicted"/>
<dbReference type="Proteomes" id="UP000477386">
    <property type="component" value="Unassembled WGS sequence"/>
</dbReference>